<comment type="function">
    <text evidence="4">Catalyzes the interconversion of L-alanine and D-alanine. May also act on other amino acids.</text>
</comment>
<dbReference type="Pfam" id="PF01168">
    <property type="entry name" value="Ala_racemase_N"/>
    <property type="match status" value="1"/>
</dbReference>
<evidence type="ECO:0000256" key="6">
    <source>
        <dbReference type="PIRSR" id="PIRSR600821-52"/>
    </source>
</evidence>
<evidence type="ECO:0000313" key="8">
    <source>
        <dbReference type="EMBL" id="MTU43197.1"/>
    </source>
</evidence>
<dbReference type="InterPro" id="IPR009006">
    <property type="entry name" value="Ala_racemase/Decarboxylase_C"/>
</dbReference>
<dbReference type="SMART" id="SM01005">
    <property type="entry name" value="Ala_racemase_C"/>
    <property type="match status" value="1"/>
</dbReference>
<keyword evidence="3 4" id="KW-0413">Isomerase</keyword>
<dbReference type="Proteomes" id="UP000462362">
    <property type="component" value="Unassembled WGS sequence"/>
</dbReference>
<dbReference type="InterPro" id="IPR011079">
    <property type="entry name" value="Ala_racemase_C"/>
</dbReference>
<dbReference type="AlphaFoldDB" id="A0A6I3S7I3"/>
<feature type="binding site" evidence="4 6">
    <location>
        <position position="304"/>
    </location>
    <ligand>
        <name>substrate</name>
    </ligand>
</feature>
<evidence type="ECO:0000256" key="1">
    <source>
        <dbReference type="ARBA" id="ARBA00001933"/>
    </source>
</evidence>
<comment type="cofactor">
    <cofactor evidence="1 4 5">
        <name>pyridoxal 5'-phosphate</name>
        <dbReference type="ChEBI" id="CHEBI:597326"/>
    </cofactor>
</comment>
<dbReference type="NCBIfam" id="TIGR00492">
    <property type="entry name" value="alr"/>
    <property type="match status" value="1"/>
</dbReference>
<evidence type="ECO:0000256" key="5">
    <source>
        <dbReference type="PIRSR" id="PIRSR600821-50"/>
    </source>
</evidence>
<comment type="caution">
    <text evidence="8">The sequence shown here is derived from an EMBL/GenBank/DDBJ whole genome shotgun (WGS) entry which is preliminary data.</text>
</comment>
<feature type="active site" description="Proton acceptor; specific for D-alanine" evidence="4">
    <location>
        <position position="35"/>
    </location>
</feature>
<dbReference type="EMBL" id="WNCL01000014">
    <property type="protein sequence ID" value="MTU43197.1"/>
    <property type="molecule type" value="Genomic_DNA"/>
</dbReference>
<name>A0A6I3S7I3_9BURK</name>
<evidence type="ECO:0000259" key="7">
    <source>
        <dbReference type="SMART" id="SM01005"/>
    </source>
</evidence>
<keyword evidence="2 4" id="KW-0663">Pyridoxal phosphate</keyword>
<organism evidence="8 9">
    <name type="scientific">Parasutterella excrementihominis</name>
    <dbReference type="NCBI Taxonomy" id="487175"/>
    <lineage>
        <taxon>Bacteria</taxon>
        <taxon>Pseudomonadati</taxon>
        <taxon>Pseudomonadota</taxon>
        <taxon>Betaproteobacteria</taxon>
        <taxon>Burkholderiales</taxon>
        <taxon>Sutterellaceae</taxon>
        <taxon>Parasutterella</taxon>
    </lineage>
</organism>
<dbReference type="PANTHER" id="PTHR30511">
    <property type="entry name" value="ALANINE RACEMASE"/>
    <property type="match status" value="1"/>
</dbReference>
<dbReference type="PRINTS" id="PR00992">
    <property type="entry name" value="ALARACEMASE"/>
</dbReference>
<protein>
    <recommendedName>
        <fullName evidence="4">Alanine racemase</fullName>
        <ecNumber evidence="4">5.1.1.1</ecNumber>
    </recommendedName>
</protein>
<comment type="catalytic activity">
    <reaction evidence="4">
        <text>L-alanine = D-alanine</text>
        <dbReference type="Rhea" id="RHEA:20249"/>
        <dbReference type="ChEBI" id="CHEBI:57416"/>
        <dbReference type="ChEBI" id="CHEBI:57972"/>
        <dbReference type="EC" id="5.1.1.1"/>
    </reaction>
</comment>
<dbReference type="InterPro" id="IPR001608">
    <property type="entry name" value="Ala_racemase_N"/>
</dbReference>
<evidence type="ECO:0000256" key="3">
    <source>
        <dbReference type="ARBA" id="ARBA00023235"/>
    </source>
</evidence>
<dbReference type="GO" id="GO:0008784">
    <property type="term" value="F:alanine racemase activity"/>
    <property type="evidence" value="ECO:0007669"/>
    <property type="project" value="UniProtKB-UniRule"/>
</dbReference>
<sequence length="360" mass="39604">MTRPIRALIDTYALEKNLSLLRAKSGNRFLWGVVKANAYGHGLIGLLPTFDNWVDGLALLDPKEGVDIRKAGWAKAVLLIEGIFADSDIEMADEYGFETVIHNERQIEWLEKAELKNTLRVHLKCNTGMNRLGFRPEAIPQVLFRLNNIPKVEVVDLLAHFANAEVTYGQDKPVTVQNQLAALIQLRGLLPMCLSNTGGILWHEAGDEAVRAGIAMYGVSPDGNVSSQSLGIDPVMTLESEIIAFQDLQPGEACGYGSKFIAHRPTKLAVVACGYADGYPRKDNPHREVVVEGKRVPVIGNVSMDMLTIDVTDLPNVRLGSKVEIWGKNLPVNEVAKGFGTIGYELLCDVNQRVPRVLIK</sequence>
<dbReference type="EC" id="5.1.1.1" evidence="4"/>
<feature type="domain" description="Alanine racemase C-terminal" evidence="7">
    <location>
        <begin position="235"/>
        <end position="359"/>
    </location>
</feature>
<feature type="active site" description="Proton acceptor; specific for L-alanine" evidence="4">
    <location>
        <position position="256"/>
    </location>
</feature>
<comment type="pathway">
    <text evidence="4">Amino-acid biosynthesis; D-alanine biosynthesis; D-alanine from L-alanine: step 1/1.</text>
</comment>
<dbReference type="HAMAP" id="MF_01201">
    <property type="entry name" value="Ala_racemase"/>
    <property type="match status" value="1"/>
</dbReference>
<accession>A0A6I3S7I3</accession>
<dbReference type="PROSITE" id="PS00395">
    <property type="entry name" value="ALANINE_RACEMASE"/>
    <property type="match status" value="1"/>
</dbReference>
<evidence type="ECO:0000256" key="2">
    <source>
        <dbReference type="ARBA" id="ARBA00022898"/>
    </source>
</evidence>
<evidence type="ECO:0000313" key="9">
    <source>
        <dbReference type="Proteomes" id="UP000462362"/>
    </source>
</evidence>
<feature type="modified residue" description="N6-(pyridoxal phosphate)lysine" evidence="4 5">
    <location>
        <position position="35"/>
    </location>
</feature>
<dbReference type="GO" id="GO:0005829">
    <property type="term" value="C:cytosol"/>
    <property type="evidence" value="ECO:0007669"/>
    <property type="project" value="TreeGrafter"/>
</dbReference>
<dbReference type="Gene3D" id="2.40.37.10">
    <property type="entry name" value="Lyase, Ornithine Decarboxylase, Chain A, domain 1"/>
    <property type="match status" value="1"/>
</dbReference>
<dbReference type="PANTHER" id="PTHR30511:SF0">
    <property type="entry name" value="ALANINE RACEMASE, CATABOLIC-RELATED"/>
    <property type="match status" value="1"/>
</dbReference>
<feature type="binding site" evidence="4 6">
    <location>
        <position position="131"/>
    </location>
    <ligand>
        <name>substrate</name>
    </ligand>
</feature>
<dbReference type="UniPathway" id="UPA00042">
    <property type="reaction ID" value="UER00497"/>
</dbReference>
<dbReference type="GO" id="GO:0030632">
    <property type="term" value="P:D-alanine biosynthetic process"/>
    <property type="evidence" value="ECO:0007669"/>
    <property type="project" value="UniProtKB-UniRule"/>
</dbReference>
<dbReference type="Gene3D" id="3.20.20.10">
    <property type="entry name" value="Alanine racemase"/>
    <property type="match status" value="1"/>
</dbReference>
<dbReference type="InterPro" id="IPR020622">
    <property type="entry name" value="Ala_racemase_pyridoxalP-BS"/>
</dbReference>
<dbReference type="GO" id="GO:0030170">
    <property type="term" value="F:pyridoxal phosphate binding"/>
    <property type="evidence" value="ECO:0007669"/>
    <property type="project" value="UniProtKB-UniRule"/>
</dbReference>
<dbReference type="InterPro" id="IPR000821">
    <property type="entry name" value="Ala_racemase"/>
</dbReference>
<dbReference type="Pfam" id="PF00842">
    <property type="entry name" value="Ala_racemase_C"/>
    <property type="match status" value="1"/>
</dbReference>
<gene>
    <name evidence="8" type="primary">alr</name>
    <name evidence="8" type="ORF">GMD42_06090</name>
</gene>
<dbReference type="SUPFAM" id="SSF50621">
    <property type="entry name" value="Alanine racemase C-terminal domain-like"/>
    <property type="match status" value="1"/>
</dbReference>
<evidence type="ECO:0000256" key="4">
    <source>
        <dbReference type="HAMAP-Rule" id="MF_01201"/>
    </source>
</evidence>
<proteinExistence type="inferred from homology"/>
<comment type="similarity">
    <text evidence="4">Belongs to the alanine racemase family.</text>
</comment>
<dbReference type="InterPro" id="IPR029066">
    <property type="entry name" value="PLP-binding_barrel"/>
</dbReference>
<reference evidence="8 9" key="1">
    <citation type="journal article" date="2019" name="Nat. Med.">
        <title>A library of human gut bacterial isolates paired with longitudinal multiomics data enables mechanistic microbiome research.</title>
        <authorList>
            <person name="Poyet M."/>
            <person name="Groussin M."/>
            <person name="Gibbons S.M."/>
            <person name="Avila-Pacheco J."/>
            <person name="Jiang X."/>
            <person name="Kearney S.M."/>
            <person name="Perrotta A.R."/>
            <person name="Berdy B."/>
            <person name="Zhao S."/>
            <person name="Lieberman T.D."/>
            <person name="Swanson P.K."/>
            <person name="Smith M."/>
            <person name="Roesemann S."/>
            <person name="Alexander J.E."/>
            <person name="Rich S.A."/>
            <person name="Livny J."/>
            <person name="Vlamakis H."/>
            <person name="Clish C."/>
            <person name="Bullock K."/>
            <person name="Deik A."/>
            <person name="Scott J."/>
            <person name="Pierce K.A."/>
            <person name="Xavier R.J."/>
            <person name="Alm E.J."/>
        </authorList>
    </citation>
    <scope>NUCLEOTIDE SEQUENCE [LARGE SCALE GENOMIC DNA]</scope>
    <source>
        <strain evidence="8 9">BIOML-A2</strain>
    </source>
</reference>
<dbReference type="SUPFAM" id="SSF51419">
    <property type="entry name" value="PLP-binding barrel"/>
    <property type="match status" value="1"/>
</dbReference>
<dbReference type="RefSeq" id="WP_155165477.1">
    <property type="nucleotide sequence ID" value="NZ_DBEXTD010000022.1"/>
</dbReference>